<evidence type="ECO:0000256" key="1">
    <source>
        <dbReference type="SAM" id="MobiDB-lite"/>
    </source>
</evidence>
<dbReference type="Gene3D" id="3.30.420.10">
    <property type="entry name" value="Ribonuclease H-like superfamily/Ribonuclease H"/>
    <property type="match status" value="1"/>
</dbReference>
<evidence type="ECO:0000259" key="2">
    <source>
        <dbReference type="Pfam" id="PF13358"/>
    </source>
</evidence>
<dbReference type="EMBL" id="JABDTM020026332">
    <property type="protein sequence ID" value="KAH0812058.1"/>
    <property type="molecule type" value="Genomic_DNA"/>
</dbReference>
<feature type="domain" description="Tc1-like transposase DDE" evidence="2">
    <location>
        <begin position="237"/>
        <end position="369"/>
    </location>
</feature>
<dbReference type="InterPro" id="IPR038717">
    <property type="entry name" value="Tc1-like_DDE_dom"/>
</dbReference>
<evidence type="ECO:0000313" key="3">
    <source>
        <dbReference type="EMBL" id="KAH0812058.1"/>
    </source>
</evidence>
<name>A0A8J6HE59_TENMO</name>
<comment type="caution">
    <text evidence="3">The sequence shown here is derived from an EMBL/GenBank/DDBJ whole genome shotgun (WGS) entry which is preliminary data.</text>
</comment>
<dbReference type="GO" id="GO:0003676">
    <property type="term" value="F:nucleic acid binding"/>
    <property type="evidence" value="ECO:0007669"/>
    <property type="project" value="InterPro"/>
</dbReference>
<proteinExistence type="predicted"/>
<dbReference type="Pfam" id="PF13358">
    <property type="entry name" value="DDE_3"/>
    <property type="match status" value="1"/>
</dbReference>
<evidence type="ECO:0000313" key="4">
    <source>
        <dbReference type="Proteomes" id="UP000719412"/>
    </source>
</evidence>
<organism evidence="3 4">
    <name type="scientific">Tenebrio molitor</name>
    <name type="common">Yellow mealworm beetle</name>
    <dbReference type="NCBI Taxonomy" id="7067"/>
    <lineage>
        <taxon>Eukaryota</taxon>
        <taxon>Metazoa</taxon>
        <taxon>Ecdysozoa</taxon>
        <taxon>Arthropoda</taxon>
        <taxon>Hexapoda</taxon>
        <taxon>Insecta</taxon>
        <taxon>Pterygota</taxon>
        <taxon>Neoptera</taxon>
        <taxon>Endopterygota</taxon>
        <taxon>Coleoptera</taxon>
        <taxon>Polyphaga</taxon>
        <taxon>Cucujiformia</taxon>
        <taxon>Tenebrionidae</taxon>
        <taxon>Tenebrio</taxon>
    </lineage>
</organism>
<feature type="compositionally biased region" description="Acidic residues" evidence="1">
    <location>
        <begin position="426"/>
        <end position="443"/>
    </location>
</feature>
<accession>A0A8J6HE59</accession>
<keyword evidence="4" id="KW-1185">Reference proteome</keyword>
<gene>
    <name evidence="3" type="ORF">GEV33_010733</name>
</gene>
<dbReference type="PANTHER" id="PTHR33939">
    <property type="entry name" value="PROTEIN CBG22215"/>
    <property type="match status" value="1"/>
</dbReference>
<dbReference type="Proteomes" id="UP000719412">
    <property type="component" value="Unassembled WGS sequence"/>
</dbReference>
<dbReference type="PANTHER" id="PTHR33939:SF1">
    <property type="entry name" value="DUF4371 DOMAIN-CONTAINING PROTEIN"/>
    <property type="match status" value="1"/>
</dbReference>
<protein>
    <recommendedName>
        <fullName evidence="2">Tc1-like transposase DDE domain-containing protein</fullName>
    </recommendedName>
</protein>
<dbReference type="InterPro" id="IPR036397">
    <property type="entry name" value="RNaseH_sf"/>
</dbReference>
<feature type="region of interest" description="Disordered" evidence="1">
    <location>
        <begin position="421"/>
        <end position="443"/>
    </location>
</feature>
<sequence length="443" mass="52473">MVKRFNDQSKKLILHVYEYFRKQSIEKTDQKVTEEMIVSQTAEVLKISTRSLYRLKKPTKSDSEFRASMSKKIKELKTKINPIMRSSIREIVYKMCAEKKHLTMKSLHSRFMEENPDFKCCVKSIHTWVRQIGFKFRKDDNRKFLMERPCIQIKRRHFLRQYLHHKRMQLYQPVVLDETWVFSKGGNRKSWQDGSMATTSKKTGDGCRYIVLHAGNEDGFVENAGLIFKSTTRSGDYHDNMNRKNFENWFKTELIPKLEEPSLIIMDNASYHSGLQEEISIKSWTKKKMKEWLQKKNVTFSVSDMKDQIWKIVSCNLPEKVYHLDQYAEEHGHSVLRLPPYHCHFNAIEMVWSECQRFYHEEIIKTRSTVDDVLKIWNMAIKKVSAEHWKNYVAQTEKVINAAWETEKKIDVIDVEPMIINTNGDSDSDSSDFDSDNCEDENM</sequence>
<dbReference type="AlphaFoldDB" id="A0A8J6HE59"/>
<reference evidence="3" key="1">
    <citation type="journal article" date="2020" name="J Insects Food Feed">
        <title>The yellow mealworm (Tenebrio molitor) genome: a resource for the emerging insects as food and feed industry.</title>
        <authorList>
            <person name="Eriksson T."/>
            <person name="Andere A."/>
            <person name="Kelstrup H."/>
            <person name="Emery V."/>
            <person name="Picard C."/>
        </authorList>
    </citation>
    <scope>NUCLEOTIDE SEQUENCE</scope>
    <source>
        <strain evidence="3">Stoneville</strain>
        <tissue evidence="3">Whole head</tissue>
    </source>
</reference>
<reference evidence="3" key="2">
    <citation type="submission" date="2021-08" db="EMBL/GenBank/DDBJ databases">
        <authorList>
            <person name="Eriksson T."/>
        </authorList>
    </citation>
    <scope>NUCLEOTIDE SEQUENCE</scope>
    <source>
        <strain evidence="3">Stoneville</strain>
        <tissue evidence="3">Whole head</tissue>
    </source>
</reference>